<dbReference type="AlphaFoldDB" id="A0AAN6TVA9"/>
<comment type="caution">
    <text evidence="1">The sequence shown here is derived from an EMBL/GenBank/DDBJ whole genome shotgun (WGS) entry which is preliminary data.</text>
</comment>
<keyword evidence="2" id="KW-1185">Reference proteome</keyword>
<reference evidence="1" key="2">
    <citation type="submission" date="2023-05" db="EMBL/GenBank/DDBJ databases">
        <authorList>
            <consortium name="Lawrence Berkeley National Laboratory"/>
            <person name="Steindorff A."/>
            <person name="Hensen N."/>
            <person name="Bonometti L."/>
            <person name="Westerberg I."/>
            <person name="Brannstrom I.O."/>
            <person name="Guillou S."/>
            <person name="Cros-Aarteil S."/>
            <person name="Calhoun S."/>
            <person name="Haridas S."/>
            <person name="Kuo A."/>
            <person name="Mondo S."/>
            <person name="Pangilinan J."/>
            <person name="Riley R."/>
            <person name="Labutti K."/>
            <person name="Andreopoulos B."/>
            <person name="Lipzen A."/>
            <person name="Chen C."/>
            <person name="Yanf M."/>
            <person name="Daum C."/>
            <person name="Ng V."/>
            <person name="Clum A."/>
            <person name="Ohm R."/>
            <person name="Martin F."/>
            <person name="Silar P."/>
            <person name="Natvig D."/>
            <person name="Lalanne C."/>
            <person name="Gautier V."/>
            <person name="Ament-Velasquez S.L."/>
            <person name="Kruys A."/>
            <person name="Hutchinson M.I."/>
            <person name="Powell A.J."/>
            <person name="Barry K."/>
            <person name="Miller A.N."/>
            <person name="Grigoriev I.V."/>
            <person name="Debuchy R."/>
            <person name="Gladieux P."/>
            <person name="Thoren M.H."/>
            <person name="Johannesson H."/>
        </authorList>
    </citation>
    <scope>NUCLEOTIDE SEQUENCE</scope>
    <source>
        <strain evidence="1">CBS 731.68</strain>
    </source>
</reference>
<dbReference type="RefSeq" id="XP_062645109.1">
    <property type="nucleotide sequence ID" value="XM_062785835.1"/>
</dbReference>
<dbReference type="GeneID" id="87822601"/>
<accession>A0AAN6TVA9</accession>
<proteinExistence type="predicted"/>
<evidence type="ECO:0000313" key="1">
    <source>
        <dbReference type="EMBL" id="KAK4121338.1"/>
    </source>
</evidence>
<protein>
    <submittedName>
        <fullName evidence="1">Uncharacterized protein</fullName>
    </submittedName>
</protein>
<organism evidence="1 2">
    <name type="scientific">Parathielavia appendiculata</name>
    <dbReference type="NCBI Taxonomy" id="2587402"/>
    <lineage>
        <taxon>Eukaryota</taxon>
        <taxon>Fungi</taxon>
        <taxon>Dikarya</taxon>
        <taxon>Ascomycota</taxon>
        <taxon>Pezizomycotina</taxon>
        <taxon>Sordariomycetes</taxon>
        <taxon>Sordariomycetidae</taxon>
        <taxon>Sordariales</taxon>
        <taxon>Chaetomiaceae</taxon>
        <taxon>Parathielavia</taxon>
    </lineage>
</organism>
<sequence>MQSHQSPGRNVGSGLKPWAVSVACCKTGFLCHRCPVPARAARPTCLVQSLVARKPIATAAFAQIRNCHNGHADGLCLSRRQRPQHLGQGRLPLSYTWIVYFFRDASKTKHLSTTSIFPQDRVQVYQKPTLSSPNRASGMKKLKISRANLESKEILPHPAFPFLFSPQQAGGGAAPTPSLLLKHGISLLISQLLAFPRKQAEDQKHESMKARAFFMLG</sequence>
<name>A0AAN6TVA9_9PEZI</name>
<gene>
    <name evidence="1" type="ORF">N657DRAFT_126113</name>
</gene>
<reference evidence="1" key="1">
    <citation type="journal article" date="2023" name="Mol. Phylogenet. Evol.">
        <title>Genome-scale phylogeny and comparative genomics of the fungal order Sordariales.</title>
        <authorList>
            <person name="Hensen N."/>
            <person name="Bonometti L."/>
            <person name="Westerberg I."/>
            <person name="Brannstrom I.O."/>
            <person name="Guillou S."/>
            <person name="Cros-Aarteil S."/>
            <person name="Calhoun S."/>
            <person name="Haridas S."/>
            <person name="Kuo A."/>
            <person name="Mondo S."/>
            <person name="Pangilinan J."/>
            <person name="Riley R."/>
            <person name="LaButti K."/>
            <person name="Andreopoulos B."/>
            <person name="Lipzen A."/>
            <person name="Chen C."/>
            <person name="Yan M."/>
            <person name="Daum C."/>
            <person name="Ng V."/>
            <person name="Clum A."/>
            <person name="Steindorff A."/>
            <person name="Ohm R.A."/>
            <person name="Martin F."/>
            <person name="Silar P."/>
            <person name="Natvig D.O."/>
            <person name="Lalanne C."/>
            <person name="Gautier V."/>
            <person name="Ament-Velasquez S.L."/>
            <person name="Kruys A."/>
            <person name="Hutchinson M.I."/>
            <person name="Powell A.J."/>
            <person name="Barry K."/>
            <person name="Miller A.N."/>
            <person name="Grigoriev I.V."/>
            <person name="Debuchy R."/>
            <person name="Gladieux P."/>
            <person name="Hiltunen Thoren M."/>
            <person name="Johannesson H."/>
        </authorList>
    </citation>
    <scope>NUCLEOTIDE SEQUENCE</scope>
    <source>
        <strain evidence="1">CBS 731.68</strain>
    </source>
</reference>
<dbReference type="Proteomes" id="UP001302602">
    <property type="component" value="Unassembled WGS sequence"/>
</dbReference>
<dbReference type="EMBL" id="MU853234">
    <property type="protein sequence ID" value="KAK4121338.1"/>
    <property type="molecule type" value="Genomic_DNA"/>
</dbReference>
<evidence type="ECO:0000313" key="2">
    <source>
        <dbReference type="Proteomes" id="UP001302602"/>
    </source>
</evidence>